<gene>
    <name evidence="1" type="ORF">ECPE_LOCUS4088</name>
</gene>
<proteinExistence type="predicted"/>
<dbReference type="EMBL" id="UZAN01040980">
    <property type="protein sequence ID" value="VDP71570.1"/>
    <property type="molecule type" value="Genomic_DNA"/>
</dbReference>
<sequence>MFLLFVDDLPSRLNLPCLLYADDVKLWRVTRKPEDHHALQLDLDKLLHWEFAVNSSKCAHMRLGRETLDIPYQLNNVSLRSTATERDL</sequence>
<evidence type="ECO:0000313" key="1">
    <source>
        <dbReference type="EMBL" id="VDP71570.1"/>
    </source>
</evidence>
<dbReference type="OrthoDB" id="10056483at2759"/>
<accession>A0A183AAV3</accession>
<dbReference type="Proteomes" id="UP000272942">
    <property type="component" value="Unassembled WGS sequence"/>
</dbReference>
<dbReference type="WBParaSite" id="ECPE_0000409601-mRNA-1">
    <property type="protein sequence ID" value="ECPE_0000409601-mRNA-1"/>
    <property type="gene ID" value="ECPE_0000409601"/>
</dbReference>
<dbReference type="AlphaFoldDB" id="A0A183AAV3"/>
<reference evidence="3" key="1">
    <citation type="submission" date="2016-06" db="UniProtKB">
        <authorList>
            <consortium name="WormBaseParasite"/>
        </authorList>
    </citation>
    <scope>IDENTIFICATION</scope>
</reference>
<organism evidence="3">
    <name type="scientific">Echinostoma caproni</name>
    <dbReference type="NCBI Taxonomy" id="27848"/>
    <lineage>
        <taxon>Eukaryota</taxon>
        <taxon>Metazoa</taxon>
        <taxon>Spiralia</taxon>
        <taxon>Lophotrochozoa</taxon>
        <taxon>Platyhelminthes</taxon>
        <taxon>Trematoda</taxon>
        <taxon>Digenea</taxon>
        <taxon>Plagiorchiida</taxon>
        <taxon>Echinostomata</taxon>
        <taxon>Echinostomatoidea</taxon>
        <taxon>Echinostomatidae</taxon>
        <taxon>Echinostoma</taxon>
    </lineage>
</organism>
<evidence type="ECO:0000313" key="3">
    <source>
        <dbReference type="WBParaSite" id="ECPE_0000409601-mRNA-1"/>
    </source>
</evidence>
<name>A0A183AAV3_9TREM</name>
<reference evidence="1 2" key="2">
    <citation type="submission" date="2018-11" db="EMBL/GenBank/DDBJ databases">
        <authorList>
            <consortium name="Pathogen Informatics"/>
        </authorList>
    </citation>
    <scope>NUCLEOTIDE SEQUENCE [LARGE SCALE GENOMIC DNA]</scope>
    <source>
        <strain evidence="1 2">Egypt</strain>
    </source>
</reference>
<keyword evidence="2" id="KW-1185">Reference proteome</keyword>
<evidence type="ECO:0000313" key="2">
    <source>
        <dbReference type="Proteomes" id="UP000272942"/>
    </source>
</evidence>
<protein>
    <submittedName>
        <fullName evidence="3">Reverse transcriptase domain-containing protein</fullName>
    </submittedName>
</protein>